<dbReference type="InterPro" id="IPR049437">
    <property type="entry name" value="tRNA-synt_1c_C2"/>
</dbReference>
<dbReference type="Pfam" id="PF20974">
    <property type="entry name" value="tRNA-synt_1c_C2"/>
    <property type="match status" value="1"/>
</dbReference>
<keyword evidence="9" id="KW-1185">Reference proteome</keyword>
<sequence>MSNAPEKDLAGLEQQLAAPDLQNTNAKIQGSTSVLKSKKTETKKNEKAPKQQKSVEDNSKQQGKFVELPGAEMGKVVVRFPPEASGYLHIGHAKAALLNQHYQLAFNGRLIMRFDDTNPAKEKEDFEKVILEDVEMLKIKPDIFTYTSDHFDKMLDICENGMLKEGLAYVDDTDGDKIRLEREQRIDSINRNNSIEKNLELWKQMVLGTEIGIKCCVRAKIDMQSANGCLRDPTIYRCKPESHPRTGDKYKVYPCYDLACPIIDSLEGVTHCLRTTEYTDRDAQYYWFCDALKLGTRSNETRPYVWSYSRLNMTNTVLSKRKLTWFVEQGHVDGWDDPRMPTVRGVFRRGMQVEALKQFIVAQGSSRTVTAMQWDKIWSLNRSIVDSIAPRHTALLLSNSNKENVVLSYPPVEVVVENVEKPYKIDNVPKHPKNSQLGLKNCVWAAPTILINYSDAELLEVGRRATFINWGNLLITRIERNQNNNKIERIHAVSDLENTDFKSTVKVTWLPKTDYSESEEVLPILVPVVCVYFDHLISKAVLAKDDDFKQYLNTENSRWELQMIGDSELKDLKKGDVIQLQRRGYFICDSTYQPYNIHTGKETPLVLFNIPDGHTKSETSITTSNFKDKKSKKKESIAVATTKTSDSANTKKVTKLGLEVLKISENLGEWYSQVLVKGEMIEYYDVSGCYVLRPWAYRIWELIQEWFDARIKRKPLNIRNCYFPMFVSQGALEREKEHIADFAPEVAWVTKSGETDLAEPIAIRPTSETGMYPAFAKWIQSYRDLPLKLNQWNSVVRWEFKHPQPFLRTREFLWQEGHNAYATREEAERDVLITLGYYEYVYKNMLAVPVIKGKKTEKEKFAGGIFTTTCEAYVASSGRAIQGATSHYLGTNFAKMFDVHFEHPDTHEKSFVHQISFGMTTRTIGVMVMVHGDDRGLVLPPRVASIQVIIVPCGVGVSTANEVKDNLTRTCLDVCNRLKGDSLIETDDENDNSVIQHRNSSLMIRADTDLRDNYSPGWKFNHWELKGVPLRLEIGPKDLDRNQMVAVRRDNGDKLTIPLEGRPNDGGNDKMVVRITELLNQIQQDMYNKAEQEMKENVVICRKWSECAAQLAAKHLLLIPFCGRPICEDNIKRDTTLDDGTADVGASTMGAKSLCVPFEQPKGADILKSNDQCIHPECGQPAGSFTLFGRSY</sequence>
<protein>
    <recommendedName>
        <fullName evidence="7">Aminoacyl-transfer RNA synthetases class-II family profile domain-containing protein</fullName>
    </recommendedName>
</protein>
<dbReference type="InterPro" id="IPR020059">
    <property type="entry name" value="Glu/Gln-tRNA-synth_Ib_codon-bd"/>
</dbReference>
<dbReference type="Pfam" id="PF00587">
    <property type="entry name" value="tRNA-synt_2b"/>
    <property type="match status" value="1"/>
</dbReference>
<evidence type="ECO:0000256" key="5">
    <source>
        <dbReference type="ARBA" id="ARBA00023146"/>
    </source>
</evidence>
<evidence type="ECO:0000256" key="2">
    <source>
        <dbReference type="ARBA" id="ARBA00022741"/>
    </source>
</evidence>
<keyword evidence="1" id="KW-0436">Ligase</keyword>
<comment type="caution">
    <text evidence="8">The sequence shown here is derived from an EMBL/GenBank/DDBJ whole genome shotgun (WGS) entry which is preliminary data.</text>
</comment>
<evidence type="ECO:0000256" key="4">
    <source>
        <dbReference type="ARBA" id="ARBA00022917"/>
    </source>
</evidence>
<dbReference type="GO" id="GO:0005524">
    <property type="term" value="F:ATP binding"/>
    <property type="evidence" value="ECO:0007669"/>
    <property type="project" value="UniProtKB-KW"/>
</dbReference>
<dbReference type="Gene3D" id="3.40.50.800">
    <property type="entry name" value="Anticodon-binding domain"/>
    <property type="match status" value="1"/>
</dbReference>
<name>A0AAV0XXW3_9HEMI</name>
<keyword evidence="5" id="KW-0030">Aminoacyl-tRNA synthetase</keyword>
<dbReference type="GO" id="GO:0004827">
    <property type="term" value="F:proline-tRNA ligase activity"/>
    <property type="evidence" value="ECO:0007669"/>
    <property type="project" value="InterPro"/>
</dbReference>
<evidence type="ECO:0000313" key="8">
    <source>
        <dbReference type="EMBL" id="CAI6373313.1"/>
    </source>
</evidence>
<dbReference type="PANTHER" id="PTHR43382">
    <property type="entry name" value="PROLYL-TRNA SYNTHETASE"/>
    <property type="match status" value="1"/>
</dbReference>
<dbReference type="SUPFAM" id="SSF52374">
    <property type="entry name" value="Nucleotidylyl transferase"/>
    <property type="match status" value="1"/>
</dbReference>
<dbReference type="CDD" id="cd00778">
    <property type="entry name" value="ProRS_core_arch_euk"/>
    <property type="match status" value="1"/>
</dbReference>
<dbReference type="Gene3D" id="3.30.930.10">
    <property type="entry name" value="Bira Bifunctional Protein, Domain 2"/>
    <property type="match status" value="1"/>
</dbReference>
<keyword evidence="2" id="KW-0547">Nucleotide-binding</keyword>
<dbReference type="Gene3D" id="2.40.240.10">
    <property type="entry name" value="Ribosomal Protein L25, Chain P"/>
    <property type="match status" value="1"/>
</dbReference>
<dbReference type="GO" id="GO:0005737">
    <property type="term" value="C:cytoplasm"/>
    <property type="evidence" value="ECO:0007669"/>
    <property type="project" value="InterPro"/>
</dbReference>
<evidence type="ECO:0000259" key="7">
    <source>
        <dbReference type="PROSITE" id="PS50862"/>
    </source>
</evidence>
<dbReference type="InterPro" id="IPR006195">
    <property type="entry name" value="aa-tRNA-synth_II"/>
</dbReference>
<dbReference type="InterPro" id="IPR045864">
    <property type="entry name" value="aa-tRNA-synth_II/BPL/LPL"/>
</dbReference>
<dbReference type="Gene3D" id="3.40.50.620">
    <property type="entry name" value="HUPs"/>
    <property type="match status" value="1"/>
</dbReference>
<dbReference type="SUPFAM" id="SSF64586">
    <property type="entry name" value="C-terminal domain of ProRS"/>
    <property type="match status" value="1"/>
</dbReference>
<proteinExistence type="inferred from homology"/>
<dbReference type="PRINTS" id="PR00987">
    <property type="entry name" value="TRNASYNTHGLU"/>
</dbReference>
<dbReference type="InterPro" id="IPR000924">
    <property type="entry name" value="Glu/Gln-tRNA-synth"/>
</dbReference>
<evidence type="ECO:0000256" key="3">
    <source>
        <dbReference type="ARBA" id="ARBA00022840"/>
    </source>
</evidence>
<reference evidence="8 9" key="1">
    <citation type="submission" date="2023-01" db="EMBL/GenBank/DDBJ databases">
        <authorList>
            <person name="Whitehead M."/>
        </authorList>
    </citation>
    <scope>NUCLEOTIDE SEQUENCE [LARGE SCALE GENOMIC DNA]</scope>
</reference>
<feature type="compositionally biased region" description="Basic and acidic residues" evidence="6">
    <location>
        <begin position="38"/>
        <end position="59"/>
    </location>
</feature>
<dbReference type="Proteomes" id="UP001160148">
    <property type="component" value="Unassembled WGS sequence"/>
</dbReference>
<evidence type="ECO:0000313" key="9">
    <source>
        <dbReference type="Proteomes" id="UP001160148"/>
    </source>
</evidence>
<dbReference type="InterPro" id="IPR011035">
    <property type="entry name" value="Ribosomal_bL25/Gln-tRNA_synth"/>
</dbReference>
<dbReference type="InterPro" id="IPR004499">
    <property type="entry name" value="Pro-tRNA-ligase_IIa_arc-type"/>
</dbReference>
<dbReference type="GO" id="GO:0006424">
    <property type="term" value="P:glutamyl-tRNA aminoacylation"/>
    <property type="evidence" value="ECO:0007669"/>
    <property type="project" value="InterPro"/>
</dbReference>
<dbReference type="Pfam" id="PF03129">
    <property type="entry name" value="HGTP_anticodon"/>
    <property type="match status" value="1"/>
</dbReference>
<dbReference type="InterPro" id="IPR020056">
    <property type="entry name" value="Rbsml_bL25/Gln-tRNA_synth_N"/>
</dbReference>
<keyword evidence="3" id="KW-0067">ATP-binding</keyword>
<dbReference type="SUPFAM" id="SSF52954">
    <property type="entry name" value="Class II aaRS ABD-related"/>
    <property type="match status" value="1"/>
</dbReference>
<dbReference type="NCBIfam" id="TIGR00408">
    <property type="entry name" value="proS_fam_I"/>
    <property type="match status" value="1"/>
</dbReference>
<dbReference type="PANTHER" id="PTHR43382:SF2">
    <property type="entry name" value="BIFUNCTIONAL GLUTAMATE_PROLINE--TRNA LIGASE"/>
    <property type="match status" value="1"/>
</dbReference>
<dbReference type="Gene3D" id="3.90.800.10">
    <property type="entry name" value="Glutamyl-tRNA Synthetase, Domain 3"/>
    <property type="match status" value="1"/>
</dbReference>
<dbReference type="FunFam" id="3.30.930.10:FF:000007">
    <property type="entry name" value="Bifunctional glutamate/proline--tRNA ligase"/>
    <property type="match status" value="1"/>
</dbReference>
<dbReference type="Gene3D" id="3.30.110.30">
    <property type="entry name" value="C-terminal domain of ProRS"/>
    <property type="match status" value="1"/>
</dbReference>
<dbReference type="InterPro" id="IPR020058">
    <property type="entry name" value="Glu/Gln-tRNA-synth_Ib_cat-dom"/>
</dbReference>
<dbReference type="PROSITE" id="PS00178">
    <property type="entry name" value="AA_TRNA_LIGASE_I"/>
    <property type="match status" value="1"/>
</dbReference>
<dbReference type="InterPro" id="IPR016061">
    <property type="entry name" value="Pro-tRNA_ligase_II_C"/>
</dbReference>
<evidence type="ECO:0000256" key="1">
    <source>
        <dbReference type="ARBA" id="ARBA00022598"/>
    </source>
</evidence>
<dbReference type="InterPro" id="IPR004154">
    <property type="entry name" value="Anticodon-bd"/>
</dbReference>
<dbReference type="InterPro" id="IPR017449">
    <property type="entry name" value="Pro-tRNA_synth_II"/>
</dbReference>
<dbReference type="InterPro" id="IPR033721">
    <property type="entry name" value="ProRS_core_arch_euk"/>
</dbReference>
<dbReference type="SUPFAM" id="SSF50715">
    <property type="entry name" value="Ribosomal protein L25-like"/>
    <property type="match status" value="1"/>
</dbReference>
<feature type="compositionally biased region" description="Polar residues" evidence="6">
    <location>
        <begin position="21"/>
        <end position="35"/>
    </location>
</feature>
<feature type="region of interest" description="Disordered" evidence="6">
    <location>
        <begin position="1"/>
        <end position="64"/>
    </location>
</feature>
<dbReference type="Pfam" id="PF03950">
    <property type="entry name" value="tRNA-synt_1c_C"/>
    <property type="match status" value="1"/>
</dbReference>
<dbReference type="Gene3D" id="1.10.1160.10">
    <property type="entry name" value="Glutamyl-trna Synthetase, Domain 2"/>
    <property type="match status" value="1"/>
</dbReference>
<dbReference type="FunFam" id="3.90.800.10:FF:000001">
    <property type="entry name" value="Glutamine--tRNA ligase"/>
    <property type="match status" value="1"/>
</dbReference>
<dbReference type="PROSITE" id="PS50862">
    <property type="entry name" value="AA_TRNA_LIGASE_II"/>
    <property type="match status" value="1"/>
</dbReference>
<evidence type="ECO:0000256" key="6">
    <source>
        <dbReference type="SAM" id="MobiDB-lite"/>
    </source>
</evidence>
<dbReference type="InterPro" id="IPR004526">
    <property type="entry name" value="Glu-tRNA-synth_arc/euk"/>
</dbReference>
<dbReference type="FunFam" id="3.30.110.30:FF:000001">
    <property type="entry name" value="Bifunctional glutamate/proline--tRNA ligase"/>
    <property type="match status" value="1"/>
</dbReference>
<gene>
    <name evidence="8" type="ORF">MEUPH1_LOCUS27082</name>
</gene>
<keyword evidence="4" id="KW-0648">Protein biosynthesis</keyword>
<dbReference type="InterPro" id="IPR001412">
    <property type="entry name" value="aa-tRNA-synth_I_CS"/>
</dbReference>
<dbReference type="AlphaFoldDB" id="A0AAV0XXW3"/>
<dbReference type="CDD" id="cd00862">
    <property type="entry name" value="ProRS_anticodon_zinc"/>
    <property type="match status" value="1"/>
</dbReference>
<dbReference type="FunFam" id="3.40.50.620:FF:000070">
    <property type="entry name" value="Bifunctional glutamate/proline--tRNA ligase"/>
    <property type="match status" value="1"/>
</dbReference>
<dbReference type="Pfam" id="PF09180">
    <property type="entry name" value="ProRS-C_1"/>
    <property type="match status" value="1"/>
</dbReference>
<dbReference type="InterPro" id="IPR002314">
    <property type="entry name" value="aa-tRNA-synt_IIb"/>
</dbReference>
<dbReference type="InterPro" id="IPR014729">
    <property type="entry name" value="Rossmann-like_a/b/a_fold"/>
</dbReference>
<feature type="domain" description="Aminoacyl-transfer RNA synthetases class-II family profile" evidence="7">
    <location>
        <begin position="659"/>
        <end position="940"/>
    </location>
</feature>
<dbReference type="Pfam" id="PF00749">
    <property type="entry name" value="tRNA-synt_1c"/>
    <property type="match status" value="1"/>
</dbReference>
<dbReference type="InterPro" id="IPR020061">
    <property type="entry name" value="Glu_tRNA_lig_a-bdl"/>
</dbReference>
<feature type="compositionally biased region" description="Basic and acidic residues" evidence="6">
    <location>
        <begin position="1"/>
        <end position="10"/>
    </location>
</feature>
<dbReference type="HAMAP" id="MF_01571">
    <property type="entry name" value="Pro_tRNA_synth_type3"/>
    <property type="match status" value="1"/>
</dbReference>
<dbReference type="SUPFAM" id="SSF55681">
    <property type="entry name" value="Class II aaRS and biotin synthetases"/>
    <property type="match status" value="1"/>
</dbReference>
<dbReference type="GO" id="GO:0017101">
    <property type="term" value="C:aminoacyl-tRNA synthetase multienzyme complex"/>
    <property type="evidence" value="ECO:0007669"/>
    <property type="project" value="TreeGrafter"/>
</dbReference>
<dbReference type="GO" id="GO:0004818">
    <property type="term" value="F:glutamate-tRNA ligase activity"/>
    <property type="evidence" value="ECO:0007669"/>
    <property type="project" value="InterPro"/>
</dbReference>
<dbReference type="SMART" id="SM00946">
    <property type="entry name" value="ProRS-C_1"/>
    <property type="match status" value="1"/>
</dbReference>
<dbReference type="GO" id="GO:0006433">
    <property type="term" value="P:prolyl-tRNA aminoacylation"/>
    <property type="evidence" value="ECO:0007669"/>
    <property type="project" value="InterPro"/>
</dbReference>
<dbReference type="InterPro" id="IPR036621">
    <property type="entry name" value="Anticodon-bd_dom_sf"/>
</dbReference>
<accession>A0AAV0XXW3</accession>
<organism evidence="8 9">
    <name type="scientific">Macrosiphum euphorbiae</name>
    <name type="common">potato aphid</name>
    <dbReference type="NCBI Taxonomy" id="13131"/>
    <lineage>
        <taxon>Eukaryota</taxon>
        <taxon>Metazoa</taxon>
        <taxon>Ecdysozoa</taxon>
        <taxon>Arthropoda</taxon>
        <taxon>Hexapoda</taxon>
        <taxon>Insecta</taxon>
        <taxon>Pterygota</taxon>
        <taxon>Neoptera</taxon>
        <taxon>Paraneoptera</taxon>
        <taxon>Hemiptera</taxon>
        <taxon>Sternorrhyncha</taxon>
        <taxon>Aphidomorpha</taxon>
        <taxon>Aphidoidea</taxon>
        <taxon>Aphididae</taxon>
        <taxon>Macrosiphini</taxon>
        <taxon>Macrosiphum</taxon>
    </lineage>
</organism>
<dbReference type="FunFam" id="1.10.1160.10:FF:000001">
    <property type="entry name" value="Glutamine--tRNA ligase"/>
    <property type="match status" value="1"/>
</dbReference>
<dbReference type="NCBIfam" id="TIGR00463">
    <property type="entry name" value="gltX_arch"/>
    <property type="match status" value="1"/>
</dbReference>
<dbReference type="EMBL" id="CARXXK010001086">
    <property type="protein sequence ID" value="CAI6373313.1"/>
    <property type="molecule type" value="Genomic_DNA"/>
</dbReference>